<sequence length="143" mass="15396">MCNLLFQPGIIWHRKPQAGRLASSSGRAKNVVVLVPEMAPPSVGRDGETLDVSNIKRAAAVRSKDGKEGQQKGEIRAQTRAFIQSRKSGHKINVSGNGERGPPSGVLTSSQSSCDAQCVSWYERVPEREGMGKNALPPFTVVN</sequence>
<accession>A0ABR3N5U3</accession>
<feature type="region of interest" description="Disordered" evidence="1">
    <location>
        <begin position="86"/>
        <end position="111"/>
    </location>
</feature>
<proteinExistence type="predicted"/>
<gene>
    <name evidence="2" type="ORF">QQF64_028147</name>
</gene>
<evidence type="ECO:0000313" key="2">
    <source>
        <dbReference type="EMBL" id="KAL1272285.1"/>
    </source>
</evidence>
<reference evidence="2 3" key="1">
    <citation type="submission" date="2023-09" db="EMBL/GenBank/DDBJ databases">
        <authorList>
            <person name="Wang M."/>
        </authorList>
    </citation>
    <scope>NUCLEOTIDE SEQUENCE [LARGE SCALE GENOMIC DNA]</scope>
    <source>
        <strain evidence="2">GT-2023</strain>
        <tissue evidence="2">Liver</tissue>
    </source>
</reference>
<comment type="caution">
    <text evidence="2">The sequence shown here is derived from an EMBL/GenBank/DDBJ whole genome shotgun (WGS) entry which is preliminary data.</text>
</comment>
<evidence type="ECO:0000256" key="1">
    <source>
        <dbReference type="SAM" id="MobiDB-lite"/>
    </source>
</evidence>
<evidence type="ECO:0000313" key="3">
    <source>
        <dbReference type="Proteomes" id="UP001558613"/>
    </source>
</evidence>
<keyword evidence="3" id="KW-1185">Reference proteome</keyword>
<dbReference type="EMBL" id="JAYMGO010000006">
    <property type="protein sequence ID" value="KAL1272285.1"/>
    <property type="molecule type" value="Genomic_DNA"/>
</dbReference>
<dbReference type="Proteomes" id="UP001558613">
    <property type="component" value="Unassembled WGS sequence"/>
</dbReference>
<organism evidence="2 3">
    <name type="scientific">Cirrhinus molitorella</name>
    <name type="common">mud carp</name>
    <dbReference type="NCBI Taxonomy" id="172907"/>
    <lineage>
        <taxon>Eukaryota</taxon>
        <taxon>Metazoa</taxon>
        <taxon>Chordata</taxon>
        <taxon>Craniata</taxon>
        <taxon>Vertebrata</taxon>
        <taxon>Euteleostomi</taxon>
        <taxon>Actinopterygii</taxon>
        <taxon>Neopterygii</taxon>
        <taxon>Teleostei</taxon>
        <taxon>Ostariophysi</taxon>
        <taxon>Cypriniformes</taxon>
        <taxon>Cyprinidae</taxon>
        <taxon>Labeoninae</taxon>
        <taxon>Labeonini</taxon>
        <taxon>Cirrhinus</taxon>
    </lineage>
</organism>
<name>A0ABR3N5U3_9TELE</name>
<protein>
    <submittedName>
        <fullName evidence="2">Uncharacterized protein</fullName>
    </submittedName>
</protein>